<dbReference type="Proteomes" id="UP000799302">
    <property type="component" value="Unassembled WGS sequence"/>
</dbReference>
<feature type="compositionally biased region" description="Polar residues" evidence="1">
    <location>
        <begin position="335"/>
        <end position="349"/>
    </location>
</feature>
<dbReference type="OrthoDB" id="195446at2759"/>
<keyword evidence="3" id="KW-1185">Reference proteome</keyword>
<name>A0A6A6UC47_9PEZI</name>
<protein>
    <submittedName>
        <fullName evidence="2">Uncharacterized protein</fullName>
    </submittedName>
</protein>
<reference evidence="2" key="1">
    <citation type="journal article" date="2020" name="Stud. Mycol.">
        <title>101 Dothideomycetes genomes: a test case for predicting lifestyles and emergence of pathogens.</title>
        <authorList>
            <person name="Haridas S."/>
            <person name="Albert R."/>
            <person name="Binder M."/>
            <person name="Bloem J."/>
            <person name="Labutti K."/>
            <person name="Salamov A."/>
            <person name="Andreopoulos B."/>
            <person name="Baker S."/>
            <person name="Barry K."/>
            <person name="Bills G."/>
            <person name="Bluhm B."/>
            <person name="Cannon C."/>
            <person name="Castanera R."/>
            <person name="Culley D."/>
            <person name="Daum C."/>
            <person name="Ezra D."/>
            <person name="Gonzalez J."/>
            <person name="Henrissat B."/>
            <person name="Kuo A."/>
            <person name="Liang C."/>
            <person name="Lipzen A."/>
            <person name="Lutzoni F."/>
            <person name="Magnuson J."/>
            <person name="Mondo S."/>
            <person name="Nolan M."/>
            <person name="Ohm R."/>
            <person name="Pangilinan J."/>
            <person name="Park H.-J."/>
            <person name="Ramirez L."/>
            <person name="Alfaro M."/>
            <person name="Sun H."/>
            <person name="Tritt A."/>
            <person name="Yoshinaga Y."/>
            <person name="Zwiers L.-H."/>
            <person name="Turgeon B."/>
            <person name="Goodwin S."/>
            <person name="Spatafora J."/>
            <person name="Crous P."/>
            <person name="Grigoriev I."/>
        </authorList>
    </citation>
    <scope>NUCLEOTIDE SEQUENCE</scope>
    <source>
        <strain evidence="2">CBS 115976</strain>
    </source>
</reference>
<dbReference type="Gene3D" id="1.25.40.10">
    <property type="entry name" value="Tetratricopeptide repeat domain"/>
    <property type="match status" value="1"/>
</dbReference>
<evidence type="ECO:0000313" key="3">
    <source>
        <dbReference type="Proteomes" id="UP000799302"/>
    </source>
</evidence>
<evidence type="ECO:0000313" key="2">
    <source>
        <dbReference type="EMBL" id="KAF2668678.1"/>
    </source>
</evidence>
<dbReference type="EMBL" id="MU004236">
    <property type="protein sequence ID" value="KAF2668678.1"/>
    <property type="molecule type" value="Genomic_DNA"/>
</dbReference>
<sequence length="374" mass="41117">MIQLQSTGDSTIEQHQLITADNLTNCVRSAASVVSSASTILGISPENNVPGAQSSEFGDCFPIEHNETMQRWLSSVSVYRSGPSRVPDDTRSAIWPAEDNEVHHSDSDDDLEQEIVQTLLEKGKEKLTSDDIVAAERLFLNCLARSYQVRSLRLTFEQPVLNLLKEIYYSQEDWSQLQGILIKQVALQSRIATRGGDDGHTLLLELSDALLKLKNYTEARLYGRRALKTARKRQASSRVEATRASLDMLISICQADNDLDGQEAYQLILTDLIQKTKLQSTGSTLPSSPSEVQNKILTENSTANASHLKSASAGLVGLETEHERRETREELQPSDGEQGSSQPQSTSIAQPIEASPIGDSRPVQSSEIALNAAR</sequence>
<gene>
    <name evidence="2" type="ORF">BT63DRAFT_282868</name>
</gene>
<dbReference type="InterPro" id="IPR011990">
    <property type="entry name" value="TPR-like_helical_dom_sf"/>
</dbReference>
<dbReference type="AlphaFoldDB" id="A0A6A6UC47"/>
<feature type="compositionally biased region" description="Basic and acidic residues" evidence="1">
    <location>
        <begin position="319"/>
        <end position="331"/>
    </location>
</feature>
<proteinExistence type="predicted"/>
<feature type="region of interest" description="Disordered" evidence="1">
    <location>
        <begin position="310"/>
        <end position="374"/>
    </location>
</feature>
<evidence type="ECO:0000256" key="1">
    <source>
        <dbReference type="SAM" id="MobiDB-lite"/>
    </source>
</evidence>
<accession>A0A6A6UC47</accession>
<organism evidence="2 3">
    <name type="scientific">Microthyrium microscopicum</name>
    <dbReference type="NCBI Taxonomy" id="703497"/>
    <lineage>
        <taxon>Eukaryota</taxon>
        <taxon>Fungi</taxon>
        <taxon>Dikarya</taxon>
        <taxon>Ascomycota</taxon>
        <taxon>Pezizomycotina</taxon>
        <taxon>Dothideomycetes</taxon>
        <taxon>Dothideomycetes incertae sedis</taxon>
        <taxon>Microthyriales</taxon>
        <taxon>Microthyriaceae</taxon>
        <taxon>Microthyrium</taxon>
    </lineage>
</organism>